<evidence type="ECO:0000313" key="2">
    <source>
        <dbReference type="Proteomes" id="UP001159364"/>
    </source>
</evidence>
<proteinExistence type="predicted"/>
<dbReference type="PANTHER" id="PTHR44394:SF1">
    <property type="entry name" value="BETA-ALANINE-ACTIVATING ENZYME"/>
    <property type="match status" value="1"/>
</dbReference>
<name>A0AAV8TWD9_9ROSI</name>
<comment type="caution">
    <text evidence="1">The sequence shown here is derived from an EMBL/GenBank/DDBJ whole genome shotgun (WGS) entry which is preliminary data.</text>
</comment>
<dbReference type="InterPro" id="IPR011047">
    <property type="entry name" value="Quinoprotein_ADH-like_sf"/>
</dbReference>
<keyword evidence="2" id="KW-1185">Reference proteome</keyword>
<reference evidence="1 2" key="1">
    <citation type="submission" date="2021-09" db="EMBL/GenBank/DDBJ databases">
        <title>Genomic insights and catalytic innovation underlie evolution of tropane alkaloids biosynthesis.</title>
        <authorList>
            <person name="Wang Y.-J."/>
            <person name="Tian T."/>
            <person name="Huang J.-P."/>
            <person name="Huang S.-X."/>
        </authorList>
    </citation>
    <scope>NUCLEOTIDE SEQUENCE [LARGE SCALE GENOMIC DNA]</scope>
    <source>
        <strain evidence="1">KIB-2018</strain>
        <tissue evidence="1">Leaf</tissue>
    </source>
</reference>
<sequence length="161" mass="17259">MGKSFLTKDHKLKAQASGTGGPLFAGACISKVLPSQIVICSRNGSVYSFEMEKGDLLWEYNVGDPVTASAYVDEHLELISDSSHFLQRLVCVCGSSGSIHLLRVTVNVVAEANQPSKYMVHEFASTKLAGDIFSSPVMIGGKVFVGCRDDYLHCIAVDPGS</sequence>
<dbReference type="GO" id="GO:0043041">
    <property type="term" value="P:amino acid activation for nonribosomal peptide biosynthetic process"/>
    <property type="evidence" value="ECO:0007669"/>
    <property type="project" value="TreeGrafter"/>
</dbReference>
<organism evidence="1 2">
    <name type="scientific">Erythroxylum novogranatense</name>
    <dbReference type="NCBI Taxonomy" id="1862640"/>
    <lineage>
        <taxon>Eukaryota</taxon>
        <taxon>Viridiplantae</taxon>
        <taxon>Streptophyta</taxon>
        <taxon>Embryophyta</taxon>
        <taxon>Tracheophyta</taxon>
        <taxon>Spermatophyta</taxon>
        <taxon>Magnoliopsida</taxon>
        <taxon>eudicotyledons</taxon>
        <taxon>Gunneridae</taxon>
        <taxon>Pentapetalae</taxon>
        <taxon>rosids</taxon>
        <taxon>fabids</taxon>
        <taxon>Malpighiales</taxon>
        <taxon>Erythroxylaceae</taxon>
        <taxon>Erythroxylum</taxon>
    </lineage>
</organism>
<dbReference type="PANTHER" id="PTHR44394">
    <property type="entry name" value="BETA-ALANINE-ACTIVATING ENZYME"/>
    <property type="match status" value="1"/>
</dbReference>
<protein>
    <submittedName>
        <fullName evidence="1">Uncharacterized protein</fullName>
    </submittedName>
</protein>
<dbReference type="EMBL" id="JAIWQS010000002">
    <property type="protein sequence ID" value="KAJ8771312.1"/>
    <property type="molecule type" value="Genomic_DNA"/>
</dbReference>
<dbReference type="SUPFAM" id="SSF50998">
    <property type="entry name" value="Quinoprotein alcohol dehydrogenase-like"/>
    <property type="match status" value="1"/>
</dbReference>
<dbReference type="Proteomes" id="UP001159364">
    <property type="component" value="Linkage Group LG02"/>
</dbReference>
<dbReference type="PROSITE" id="PS51257">
    <property type="entry name" value="PROKAR_LIPOPROTEIN"/>
    <property type="match status" value="1"/>
</dbReference>
<gene>
    <name evidence="1" type="ORF">K2173_026489</name>
</gene>
<evidence type="ECO:0000313" key="1">
    <source>
        <dbReference type="EMBL" id="KAJ8771312.1"/>
    </source>
</evidence>
<dbReference type="InterPro" id="IPR052091">
    <property type="entry name" value="Beta-ala_Activ/Resist"/>
</dbReference>
<dbReference type="AlphaFoldDB" id="A0AAV8TWD9"/>
<dbReference type="InterPro" id="IPR015943">
    <property type="entry name" value="WD40/YVTN_repeat-like_dom_sf"/>
</dbReference>
<accession>A0AAV8TWD9</accession>
<dbReference type="Gene3D" id="2.130.10.10">
    <property type="entry name" value="YVTN repeat-like/Quinoprotein amine dehydrogenase"/>
    <property type="match status" value="1"/>
</dbReference>